<feature type="region of interest" description="Disordered" evidence="8">
    <location>
        <begin position="922"/>
        <end position="1030"/>
    </location>
</feature>
<keyword evidence="6 9" id="KW-0472">Membrane</keyword>
<dbReference type="InterPro" id="IPR000203">
    <property type="entry name" value="GPS"/>
</dbReference>
<dbReference type="Gene3D" id="2.60.220.50">
    <property type="match status" value="1"/>
</dbReference>
<feature type="non-terminal residue" evidence="13">
    <location>
        <position position="1"/>
    </location>
</feature>
<evidence type="ECO:0000259" key="10">
    <source>
        <dbReference type="PROSITE" id="PS50221"/>
    </source>
</evidence>
<dbReference type="InterPro" id="IPR046338">
    <property type="entry name" value="GAIN_dom_sf"/>
</dbReference>
<dbReference type="CDD" id="cd22830">
    <property type="entry name" value="Gal_Rha_Lectin_dCirl"/>
    <property type="match status" value="1"/>
</dbReference>
<evidence type="ECO:0000259" key="12">
    <source>
        <dbReference type="PROSITE" id="PS50228"/>
    </source>
</evidence>
<feature type="domain" description="GAIN-B" evidence="10">
    <location>
        <begin position="497"/>
        <end position="679"/>
    </location>
</feature>
<feature type="compositionally biased region" description="Polar residues" evidence="8">
    <location>
        <begin position="994"/>
        <end position="1005"/>
    </location>
</feature>
<protein>
    <submittedName>
        <fullName evidence="13">Uncharacterized protein</fullName>
    </submittedName>
</protein>
<gene>
    <name evidence="13" type="ORF">TCAL_06885</name>
</gene>
<dbReference type="InterPro" id="IPR001879">
    <property type="entry name" value="GPCR_2_extracellular_dom"/>
</dbReference>
<dbReference type="InterPro" id="IPR043159">
    <property type="entry name" value="Lectin_gal-bd_sf"/>
</dbReference>
<dbReference type="STRING" id="6832.A0A553PMJ6"/>
<dbReference type="Gene3D" id="1.25.40.610">
    <property type="match status" value="1"/>
</dbReference>
<evidence type="ECO:0000256" key="5">
    <source>
        <dbReference type="ARBA" id="ARBA00022989"/>
    </source>
</evidence>
<organism evidence="13 14">
    <name type="scientific">Tigriopus californicus</name>
    <name type="common">Marine copepod</name>
    <dbReference type="NCBI Taxonomy" id="6832"/>
    <lineage>
        <taxon>Eukaryota</taxon>
        <taxon>Metazoa</taxon>
        <taxon>Ecdysozoa</taxon>
        <taxon>Arthropoda</taxon>
        <taxon>Crustacea</taxon>
        <taxon>Multicrustacea</taxon>
        <taxon>Hexanauplia</taxon>
        <taxon>Copepoda</taxon>
        <taxon>Harpacticoida</taxon>
        <taxon>Harpacticidae</taxon>
        <taxon>Tigriopus</taxon>
    </lineage>
</organism>
<dbReference type="InterPro" id="IPR032471">
    <property type="entry name" value="AGRL2-4_GAIN_subdom_A"/>
</dbReference>
<sequence length="1083" mass="118607">GQAHDGTRFKTAYSCEGENMTITCNDRGSNPREMIQVVRGNFGRFTIALCNQHGQTDWSVNCMAPSTTITLKQRCDGRRACTIPVSSSVLPDACPGTHKYLEIHYACSTSKAPVVVNSNEHRPPWLQKGRNTPDHRKTWKPTLVGGGRSSVLGGRPSQPQTDNDRVVIPVTTQAPRKPILVTDKEDETPRVPITTPIPSTSSLGPVGVVRPPHPDRDHLLDPIKSQTDKVVDLQPMEDNPQPPQSNEMASVDGFNPSSGSRDDNFAVVQPSSSSSINMAKQQEGDNSLFVGPSSTSGSSNPSFWCAPTTARKLQWDWTQAGKEIVQPCPIGATGHARWSCLLVEIHGRNETPEMTSTWAPPQPDMSNCKSMAMTKLEAQVRKEDPENLLVSALAYLTRTKSLYGGDLETAVATMRTVANRIQYRLQQPVKNGGLPNKESHIRQVLENVFRSANNVLDPINREAWFDLNPDGQMKVASQLTLSLNENAFLLAKVMNDPNSVVESSDILTMAVSVVDVTNRGQFTEERNRRKSLTFPARTSNLLYVDDSVQISFGDVQNHAQGGLSEVVFFSFNNLHEILGHAKMEVEDHKAHRDRVLNSRIISASLSQPGQGIQLAEPVKITFRHLSENMTDAVCVYWDLDEHSWSSQGCRVKSSNKTQTVCECDHLTNFAVSMRPLIPGDESEVLLESILNRIDIIGSVVAAIFVFCLVLILLVCRHKMCGSSSTGFCCCCCGLLPMSSASFCSKDPSANHKGQSYYHPGPGGHHSGSNLEASSKSSRSLLLNNSSRMSSQYAGGTKTLQHGVVGTVRVTPNGTATTLLPQPHHLNKPRPHITLNPYSTQLVDSINMMMPSGSTGSSSLDSGVMSPQFMTQNLSRGGVSSQDELVYRAVSPHGHVYWEIDPSNPLLMHHQQQASQLYEEAIPHPPQSDLSDQSLEDRLSYSRQSSSRFSEQRPLISSPLQQPLLASVSRAGSQGGSTTLRPSASNEQFVGRISGPSSQGISSTFVRTGAHRFNSRNRTKSNKDETASNVPEQLQTQVQIKDCKPIQVSVKSSEYIEAKIRTLRRNNNNNNNSNHFGGPGQNIA</sequence>
<dbReference type="Pfam" id="PF01825">
    <property type="entry name" value="GPS"/>
    <property type="match status" value="1"/>
</dbReference>
<feature type="region of interest" description="Disordered" evidence="8">
    <location>
        <begin position="120"/>
        <end position="165"/>
    </location>
</feature>
<dbReference type="PANTHER" id="PTHR12011:SF347">
    <property type="entry name" value="FI21270P1-RELATED"/>
    <property type="match status" value="1"/>
</dbReference>
<evidence type="ECO:0000256" key="2">
    <source>
        <dbReference type="ARBA" id="ARBA00010933"/>
    </source>
</evidence>
<evidence type="ECO:0000256" key="7">
    <source>
        <dbReference type="ARBA" id="ARBA00023157"/>
    </source>
</evidence>
<keyword evidence="7" id="KW-1015">Disulfide bond</keyword>
<feature type="region of interest" description="Disordered" evidence="8">
    <location>
        <begin position="184"/>
        <end position="206"/>
    </location>
</feature>
<feature type="compositionally biased region" description="Basic residues" evidence="8">
    <location>
        <begin position="1008"/>
        <end position="1019"/>
    </location>
</feature>
<dbReference type="Pfam" id="PF02140">
    <property type="entry name" value="SUEL_Lectin"/>
    <property type="match status" value="1"/>
</dbReference>
<dbReference type="OMA" id="HITLNPY"/>
<feature type="compositionally biased region" description="Polar residues" evidence="8">
    <location>
        <begin position="969"/>
        <end position="987"/>
    </location>
</feature>
<evidence type="ECO:0000256" key="4">
    <source>
        <dbReference type="ARBA" id="ARBA00022734"/>
    </source>
</evidence>
<dbReference type="GO" id="GO:0030246">
    <property type="term" value="F:carbohydrate binding"/>
    <property type="evidence" value="ECO:0007669"/>
    <property type="project" value="UniProtKB-KW"/>
</dbReference>
<dbReference type="GO" id="GO:0005886">
    <property type="term" value="C:plasma membrane"/>
    <property type="evidence" value="ECO:0007669"/>
    <property type="project" value="TreeGrafter"/>
</dbReference>
<comment type="subcellular location">
    <subcellularLocation>
        <location evidence="1">Membrane</location>
    </subcellularLocation>
</comment>
<dbReference type="EMBL" id="VCGU01000003">
    <property type="protein sequence ID" value="TRY78893.1"/>
    <property type="molecule type" value="Genomic_DNA"/>
</dbReference>
<dbReference type="AlphaFoldDB" id="A0A553PMJ6"/>
<reference evidence="13 14" key="1">
    <citation type="journal article" date="2018" name="Nat. Ecol. Evol.">
        <title>Genomic signatures of mitonuclear coevolution across populations of Tigriopus californicus.</title>
        <authorList>
            <person name="Barreto F.S."/>
            <person name="Watson E.T."/>
            <person name="Lima T.G."/>
            <person name="Willett C.S."/>
            <person name="Edmands S."/>
            <person name="Li W."/>
            <person name="Burton R.S."/>
        </authorList>
    </citation>
    <scope>NUCLEOTIDE SEQUENCE [LARGE SCALE GENOMIC DNA]</scope>
    <source>
        <strain evidence="13 14">San Diego</strain>
    </source>
</reference>
<feature type="domain" description="SUEL-type lectin" evidence="12">
    <location>
        <begin position="14"/>
        <end position="108"/>
    </location>
</feature>
<dbReference type="PROSITE" id="PS50221">
    <property type="entry name" value="GAIN_B"/>
    <property type="match status" value="1"/>
</dbReference>
<keyword evidence="4" id="KW-0430">Lectin</keyword>
<dbReference type="PANTHER" id="PTHR12011">
    <property type="entry name" value="ADHESION G-PROTEIN COUPLED RECEPTOR"/>
    <property type="match status" value="1"/>
</dbReference>
<evidence type="ECO:0000256" key="8">
    <source>
        <dbReference type="SAM" id="MobiDB-lite"/>
    </source>
</evidence>
<dbReference type="FunFam" id="2.60.120.740:FF:000001">
    <property type="entry name" value="Adhesion G protein-coupled receptor L2"/>
    <property type="match status" value="1"/>
</dbReference>
<feature type="compositionally biased region" description="Low complexity" evidence="8">
    <location>
        <begin position="940"/>
        <end position="968"/>
    </location>
</feature>
<keyword evidence="5 9" id="KW-1133">Transmembrane helix</keyword>
<feature type="domain" description="G-protein coupled receptors family 2 profile 1" evidence="11">
    <location>
        <begin position="305"/>
        <end position="372"/>
    </location>
</feature>
<feature type="compositionally biased region" description="Polar residues" evidence="8">
    <location>
        <begin position="269"/>
        <end position="280"/>
    </location>
</feature>
<comment type="caution">
    <text evidence="13">The sequence shown here is derived from an EMBL/GenBank/DDBJ whole genome shotgun (WGS) entry which is preliminary data.</text>
</comment>
<feature type="compositionally biased region" description="Low complexity" evidence="8">
    <location>
        <begin position="291"/>
        <end position="301"/>
    </location>
</feature>
<dbReference type="Gene3D" id="2.60.120.740">
    <property type="match status" value="1"/>
</dbReference>
<evidence type="ECO:0000256" key="9">
    <source>
        <dbReference type="SAM" id="Phobius"/>
    </source>
</evidence>
<evidence type="ECO:0000256" key="6">
    <source>
        <dbReference type="ARBA" id="ARBA00023136"/>
    </source>
</evidence>
<evidence type="ECO:0000256" key="3">
    <source>
        <dbReference type="ARBA" id="ARBA00022692"/>
    </source>
</evidence>
<evidence type="ECO:0000313" key="13">
    <source>
        <dbReference type="EMBL" id="TRY78893.1"/>
    </source>
</evidence>
<comment type="similarity">
    <text evidence="2">Belongs to the G-protein coupled receptor 2 family. LN-TM7 subfamily.</text>
</comment>
<dbReference type="PROSITE" id="PS50228">
    <property type="entry name" value="SUEL_LECTIN"/>
    <property type="match status" value="1"/>
</dbReference>
<dbReference type="PROSITE" id="PS50227">
    <property type="entry name" value="G_PROTEIN_RECEP_F2_3"/>
    <property type="match status" value="1"/>
</dbReference>
<name>A0A553PMJ6_TIGCA</name>
<keyword evidence="3 9" id="KW-0812">Transmembrane</keyword>
<accession>A0A553PMJ6</accession>
<evidence type="ECO:0000259" key="11">
    <source>
        <dbReference type="PROSITE" id="PS50227"/>
    </source>
</evidence>
<dbReference type="GO" id="GO:0004930">
    <property type="term" value="F:G protein-coupled receptor activity"/>
    <property type="evidence" value="ECO:0007669"/>
    <property type="project" value="InterPro"/>
</dbReference>
<feature type="region of interest" description="Disordered" evidence="8">
    <location>
        <begin position="233"/>
        <end position="301"/>
    </location>
</feature>
<feature type="transmembrane region" description="Helical" evidence="9">
    <location>
        <begin position="695"/>
        <end position="715"/>
    </location>
</feature>
<dbReference type="Proteomes" id="UP000318571">
    <property type="component" value="Chromosome 11"/>
</dbReference>
<dbReference type="SMART" id="SM00303">
    <property type="entry name" value="GPS"/>
    <property type="match status" value="1"/>
</dbReference>
<dbReference type="InterPro" id="IPR036445">
    <property type="entry name" value="GPCR_2_extracell_dom_sf"/>
</dbReference>
<dbReference type="InterPro" id="IPR000922">
    <property type="entry name" value="Lectin_gal-bd_dom"/>
</dbReference>
<feature type="region of interest" description="Disordered" evidence="8">
    <location>
        <begin position="1064"/>
        <end position="1083"/>
    </location>
</feature>
<dbReference type="Gene3D" id="4.10.1240.10">
    <property type="entry name" value="GPCR, family 2, extracellular hormone receptor domain"/>
    <property type="match status" value="1"/>
</dbReference>
<dbReference type="InterPro" id="IPR057244">
    <property type="entry name" value="GAIN_B"/>
</dbReference>
<keyword evidence="14" id="KW-1185">Reference proteome</keyword>
<dbReference type="Pfam" id="PF16489">
    <property type="entry name" value="GAIN"/>
    <property type="match status" value="1"/>
</dbReference>
<evidence type="ECO:0000256" key="1">
    <source>
        <dbReference type="ARBA" id="ARBA00004370"/>
    </source>
</evidence>
<proteinExistence type="inferred from homology"/>
<evidence type="ECO:0000313" key="14">
    <source>
        <dbReference type="Proteomes" id="UP000318571"/>
    </source>
</evidence>